<dbReference type="KEGG" id="tig:THII_3336"/>
<keyword evidence="3" id="KW-1185">Reference proteome</keyword>
<feature type="transmembrane region" description="Helical" evidence="1">
    <location>
        <begin position="27"/>
        <end position="51"/>
    </location>
</feature>
<gene>
    <name evidence="2" type="ORF">THII_3336</name>
</gene>
<dbReference type="AlphaFoldDB" id="A0A090AH59"/>
<reference evidence="2 3" key="1">
    <citation type="journal article" date="2014" name="ISME J.">
        <title>Ecophysiology of Thioploca ingrica as revealed by the complete genome sequence supplemented with proteomic evidence.</title>
        <authorList>
            <person name="Kojima H."/>
            <person name="Ogura Y."/>
            <person name="Yamamoto N."/>
            <person name="Togashi T."/>
            <person name="Mori H."/>
            <person name="Watanabe T."/>
            <person name="Nemoto F."/>
            <person name="Kurokawa K."/>
            <person name="Hayashi T."/>
            <person name="Fukui M."/>
        </authorList>
    </citation>
    <scope>NUCLEOTIDE SEQUENCE [LARGE SCALE GENOMIC DNA]</scope>
</reference>
<dbReference type="Proteomes" id="UP000031623">
    <property type="component" value="Chromosome"/>
</dbReference>
<dbReference type="STRING" id="40754.THII_3336"/>
<keyword evidence="1" id="KW-1133">Transmembrane helix</keyword>
<proteinExistence type="predicted"/>
<name>A0A090AH59_9GAMM</name>
<keyword evidence="1" id="KW-0472">Membrane</keyword>
<evidence type="ECO:0000313" key="2">
    <source>
        <dbReference type="EMBL" id="BAP57633.1"/>
    </source>
</evidence>
<dbReference type="HOGENOM" id="CLU_200307_1_0_6"/>
<protein>
    <submittedName>
        <fullName evidence="2">Uncharacterized protein</fullName>
    </submittedName>
</protein>
<organism evidence="2 3">
    <name type="scientific">Thioploca ingrica</name>
    <dbReference type="NCBI Taxonomy" id="40754"/>
    <lineage>
        <taxon>Bacteria</taxon>
        <taxon>Pseudomonadati</taxon>
        <taxon>Pseudomonadota</taxon>
        <taxon>Gammaproteobacteria</taxon>
        <taxon>Thiotrichales</taxon>
        <taxon>Thiotrichaceae</taxon>
        <taxon>Thioploca</taxon>
    </lineage>
</organism>
<evidence type="ECO:0000313" key="3">
    <source>
        <dbReference type="Proteomes" id="UP000031623"/>
    </source>
</evidence>
<evidence type="ECO:0000256" key="1">
    <source>
        <dbReference type="SAM" id="Phobius"/>
    </source>
</evidence>
<dbReference type="EMBL" id="AP014633">
    <property type="protein sequence ID" value="BAP57633.1"/>
    <property type="molecule type" value="Genomic_DNA"/>
</dbReference>
<accession>A0A090AH59</accession>
<keyword evidence="1" id="KW-0812">Transmembrane</keyword>
<sequence length="64" mass="6973">MENDSQNVIITDIKMPFFSMVMFMIKWVFAIIPAAIILAAVIAILVVGASMSGIDLSSFMHALP</sequence>